<dbReference type="Proteomes" id="UP000827284">
    <property type="component" value="Unassembled WGS sequence"/>
</dbReference>
<reference evidence="2" key="1">
    <citation type="submission" date="2021-11" db="EMBL/GenBank/DDBJ databases">
        <authorList>
            <person name="Herlambang A."/>
            <person name="Guo Y."/>
            <person name="Takashima Y."/>
            <person name="Nishizawa T."/>
        </authorList>
    </citation>
    <scope>NUCLEOTIDE SEQUENCE</scope>
    <source>
        <strain evidence="2">E1425</strain>
    </source>
</reference>
<feature type="compositionally biased region" description="Low complexity" evidence="1">
    <location>
        <begin position="86"/>
        <end position="102"/>
    </location>
</feature>
<protein>
    <submittedName>
        <fullName evidence="2">Ribonuclease H2 subunit C</fullName>
    </submittedName>
</protein>
<dbReference type="PANTHER" id="PTHR47204:SF1">
    <property type="entry name" value="RIBONUCLEASE H2 SUBUNIT C"/>
    <property type="match status" value="1"/>
</dbReference>
<organism evidence="2 3">
    <name type="scientific">Entomortierella parvispora</name>
    <dbReference type="NCBI Taxonomy" id="205924"/>
    <lineage>
        <taxon>Eukaryota</taxon>
        <taxon>Fungi</taxon>
        <taxon>Fungi incertae sedis</taxon>
        <taxon>Mucoromycota</taxon>
        <taxon>Mortierellomycotina</taxon>
        <taxon>Mortierellomycetes</taxon>
        <taxon>Mortierellales</taxon>
        <taxon>Mortierellaceae</taxon>
        <taxon>Entomortierella</taxon>
    </lineage>
</organism>
<reference evidence="2" key="2">
    <citation type="journal article" date="2022" name="Microbiol. Resour. Announc.">
        <title>Whole-Genome Sequence of Entomortierella parvispora E1425, a Mucoromycotan Fungus Associated with Burkholderiaceae-Related Endosymbiotic Bacteria.</title>
        <authorList>
            <person name="Herlambang A."/>
            <person name="Guo Y."/>
            <person name="Takashima Y."/>
            <person name="Narisawa K."/>
            <person name="Ohta H."/>
            <person name="Nishizawa T."/>
        </authorList>
    </citation>
    <scope>NUCLEOTIDE SEQUENCE</scope>
    <source>
        <strain evidence="2">E1425</strain>
    </source>
</reference>
<feature type="region of interest" description="Disordered" evidence="1">
    <location>
        <begin position="86"/>
        <end position="111"/>
    </location>
</feature>
<dbReference type="PANTHER" id="PTHR47204">
    <property type="entry name" value="OS02G0168900 PROTEIN"/>
    <property type="match status" value="1"/>
</dbReference>
<sequence length="223" mass="24257">MESILEQASSHTKVLDHTSLHLLPCGIQHDGPANIPGFFFLVDGQYPSSSSTSTSTTTTTATTTTESTENTSMTIDATVQATTIATTESLSSSSTTSVSDHTAQSTPETSFRGRTLKATVLQVPQGYIGSLYQPYDAAPSSSTTSSGNSAMDLDQDPDQDDEEREYEAMLRGMQEERKTLRTTHQFNEFSIWGHDDAPTPKNDKVLKAMQWIDIANVLHQPVC</sequence>
<dbReference type="GO" id="GO:0032299">
    <property type="term" value="C:ribonuclease H2 complex"/>
    <property type="evidence" value="ECO:0007669"/>
    <property type="project" value="InterPro"/>
</dbReference>
<dbReference type="Gene3D" id="2.40.128.680">
    <property type="match status" value="1"/>
</dbReference>
<keyword evidence="3" id="KW-1185">Reference proteome</keyword>
<feature type="compositionally biased region" description="Acidic residues" evidence="1">
    <location>
        <begin position="153"/>
        <end position="164"/>
    </location>
</feature>
<comment type="caution">
    <text evidence="2">The sequence shown here is derived from an EMBL/GenBank/DDBJ whole genome shotgun (WGS) entry which is preliminary data.</text>
</comment>
<dbReference type="Pfam" id="PF08615">
    <property type="entry name" value="RNase_H2_suC"/>
    <property type="match status" value="1"/>
</dbReference>
<dbReference type="InterPro" id="IPR013924">
    <property type="entry name" value="RNase_H2_suC"/>
</dbReference>
<dbReference type="EMBL" id="BQFW01000006">
    <property type="protein sequence ID" value="GJJ71895.1"/>
    <property type="molecule type" value="Genomic_DNA"/>
</dbReference>
<name>A0A9P3H877_9FUNG</name>
<evidence type="ECO:0000256" key="1">
    <source>
        <dbReference type="SAM" id="MobiDB-lite"/>
    </source>
</evidence>
<feature type="region of interest" description="Disordered" evidence="1">
    <location>
        <begin position="134"/>
        <end position="164"/>
    </location>
</feature>
<dbReference type="AlphaFoldDB" id="A0A9P3H877"/>
<gene>
    <name evidence="2" type="ORF">EMPS_04252</name>
</gene>
<evidence type="ECO:0000313" key="3">
    <source>
        <dbReference type="Proteomes" id="UP000827284"/>
    </source>
</evidence>
<dbReference type="GO" id="GO:0006401">
    <property type="term" value="P:RNA catabolic process"/>
    <property type="evidence" value="ECO:0007669"/>
    <property type="project" value="InterPro"/>
</dbReference>
<feature type="region of interest" description="Disordered" evidence="1">
    <location>
        <begin position="49"/>
        <end position="74"/>
    </location>
</feature>
<dbReference type="OrthoDB" id="6222486at2759"/>
<accession>A0A9P3H877</accession>
<evidence type="ECO:0000313" key="2">
    <source>
        <dbReference type="EMBL" id="GJJ71895.1"/>
    </source>
</evidence>
<proteinExistence type="predicted"/>